<evidence type="ECO:0000313" key="1">
    <source>
        <dbReference type="EMBL" id="GFY43824.1"/>
    </source>
</evidence>
<comment type="caution">
    <text evidence="1">The sequence shown here is derived from an EMBL/GenBank/DDBJ whole genome shotgun (WGS) entry which is preliminary data.</text>
</comment>
<dbReference type="AlphaFoldDB" id="A0A8X6WYT5"/>
<organism evidence="1 2">
    <name type="scientific">Trichonephila inaurata madagascariensis</name>
    <dbReference type="NCBI Taxonomy" id="2747483"/>
    <lineage>
        <taxon>Eukaryota</taxon>
        <taxon>Metazoa</taxon>
        <taxon>Ecdysozoa</taxon>
        <taxon>Arthropoda</taxon>
        <taxon>Chelicerata</taxon>
        <taxon>Arachnida</taxon>
        <taxon>Araneae</taxon>
        <taxon>Araneomorphae</taxon>
        <taxon>Entelegynae</taxon>
        <taxon>Araneoidea</taxon>
        <taxon>Nephilidae</taxon>
        <taxon>Trichonephila</taxon>
        <taxon>Trichonephila inaurata</taxon>
    </lineage>
</organism>
<sequence>MAKVSQSDGPLSPVGCFLSSQGWPSHLETVFIPLKTSFNWTMPLAVTPVLYPYDIQWTYHKYNLVSSDVIPILTTHRERRSIF</sequence>
<keyword evidence="2" id="KW-1185">Reference proteome</keyword>
<dbReference type="EMBL" id="BMAV01003897">
    <property type="protein sequence ID" value="GFY43824.1"/>
    <property type="molecule type" value="Genomic_DNA"/>
</dbReference>
<name>A0A8X6WYT5_9ARAC</name>
<dbReference type="Proteomes" id="UP000886998">
    <property type="component" value="Unassembled WGS sequence"/>
</dbReference>
<accession>A0A8X6WYT5</accession>
<evidence type="ECO:0000313" key="2">
    <source>
        <dbReference type="Proteomes" id="UP000886998"/>
    </source>
</evidence>
<gene>
    <name evidence="1" type="ORF">TNIN_413021</name>
</gene>
<reference evidence="1" key="1">
    <citation type="submission" date="2020-08" db="EMBL/GenBank/DDBJ databases">
        <title>Multicomponent nature underlies the extraordinary mechanical properties of spider dragline silk.</title>
        <authorList>
            <person name="Kono N."/>
            <person name="Nakamura H."/>
            <person name="Mori M."/>
            <person name="Yoshida Y."/>
            <person name="Ohtoshi R."/>
            <person name="Malay A.D."/>
            <person name="Moran D.A.P."/>
            <person name="Tomita M."/>
            <person name="Numata K."/>
            <person name="Arakawa K."/>
        </authorList>
    </citation>
    <scope>NUCLEOTIDE SEQUENCE</scope>
</reference>
<proteinExistence type="predicted"/>
<protein>
    <submittedName>
        <fullName evidence="1">Uncharacterized protein</fullName>
    </submittedName>
</protein>